<dbReference type="Pfam" id="PF02585">
    <property type="entry name" value="PIG-L"/>
    <property type="match status" value="1"/>
</dbReference>
<dbReference type="PANTHER" id="PTHR12993">
    <property type="entry name" value="N-ACETYLGLUCOSAMINYL-PHOSPHATIDYLINOSITOL DE-N-ACETYLASE-RELATED"/>
    <property type="match status" value="1"/>
</dbReference>
<dbReference type="InterPro" id="IPR023842">
    <property type="entry name" value="Bacillithiol_biosynth_BshB1"/>
</dbReference>
<dbReference type="GO" id="GO:0071793">
    <property type="term" value="P:bacillithiol biosynthetic process"/>
    <property type="evidence" value="ECO:0007669"/>
    <property type="project" value="InterPro"/>
</dbReference>
<evidence type="ECO:0000313" key="2">
    <source>
        <dbReference type="Proteomes" id="UP000230821"/>
    </source>
</evidence>
<dbReference type="NCBIfam" id="TIGR04001">
    <property type="entry name" value="thiol_BshB1"/>
    <property type="match status" value="1"/>
</dbReference>
<dbReference type="GO" id="GO:0016811">
    <property type="term" value="F:hydrolase activity, acting on carbon-nitrogen (but not peptide) bonds, in linear amides"/>
    <property type="evidence" value="ECO:0007669"/>
    <property type="project" value="TreeGrafter"/>
</dbReference>
<dbReference type="SUPFAM" id="SSF102588">
    <property type="entry name" value="LmbE-like"/>
    <property type="match status" value="1"/>
</dbReference>
<accession>A0A2G6K892</accession>
<dbReference type="Proteomes" id="UP000230821">
    <property type="component" value="Unassembled WGS sequence"/>
</dbReference>
<dbReference type="GO" id="GO:0019213">
    <property type="term" value="F:deacetylase activity"/>
    <property type="evidence" value="ECO:0007669"/>
    <property type="project" value="InterPro"/>
</dbReference>
<proteinExistence type="predicted"/>
<gene>
    <name evidence="1" type="primary">bshB1</name>
    <name evidence="1" type="ORF">CSA56_17030</name>
</gene>
<dbReference type="AlphaFoldDB" id="A0A2G6K892"/>
<evidence type="ECO:0000313" key="1">
    <source>
        <dbReference type="EMBL" id="PIE31887.1"/>
    </source>
</evidence>
<sequence length="238" mass="26732">MLDVLAVGAHPDDCEILMGGTLLVLKQLGYKAGICDMSSGEAGTYGSAEIRKQELQKASALLDLDARKTLDLPDGHIRNTEENRLKIIDVIREYRPEIVFGFRGDRLRHPDHYYAGVLVKECVFLAGLEKIKTDHAPHRPSSLIYYTELLLRDQPDFVVDITAMWQKKLEVIQAYRSQVPVKGEDDSCARTLVHSNAFWELMEARCRMAGGLIGTKYGETFYSDTPAKVQDIPAAFSR</sequence>
<comment type="caution">
    <text evidence="1">The sequence shown here is derived from an EMBL/GenBank/DDBJ whole genome shotgun (WGS) entry which is preliminary data.</text>
</comment>
<dbReference type="InterPro" id="IPR024078">
    <property type="entry name" value="LmbE-like_dom_sf"/>
</dbReference>
<organism evidence="1 2">
    <name type="scientific">candidate division KSB3 bacterium</name>
    <dbReference type="NCBI Taxonomy" id="2044937"/>
    <lineage>
        <taxon>Bacteria</taxon>
        <taxon>candidate division KSB3</taxon>
    </lineage>
</organism>
<name>A0A2G6K892_9BACT</name>
<protein>
    <submittedName>
        <fullName evidence="1">Bacillithiol biosynthesis deacetylase BshB1</fullName>
    </submittedName>
</protein>
<dbReference type="EMBL" id="PDSK01000125">
    <property type="protein sequence ID" value="PIE31887.1"/>
    <property type="molecule type" value="Genomic_DNA"/>
</dbReference>
<dbReference type="PANTHER" id="PTHR12993:SF30">
    <property type="entry name" value="N-ACETYL-ALPHA-D-GLUCOSAMINYL L-MALATE DEACETYLASE 1"/>
    <property type="match status" value="1"/>
</dbReference>
<dbReference type="InterPro" id="IPR003737">
    <property type="entry name" value="GlcNAc_PI_deacetylase-related"/>
</dbReference>
<reference evidence="1 2" key="1">
    <citation type="submission" date="2017-10" db="EMBL/GenBank/DDBJ databases">
        <title>Novel microbial diversity and functional potential in the marine mammal oral microbiome.</title>
        <authorList>
            <person name="Dudek N.K."/>
            <person name="Sun C.L."/>
            <person name="Burstein D."/>
            <person name="Kantor R.S."/>
            <person name="Aliaga Goltsman D.S."/>
            <person name="Bik E.M."/>
            <person name="Thomas B.C."/>
            <person name="Banfield J.F."/>
            <person name="Relman D.A."/>
        </authorList>
    </citation>
    <scope>NUCLEOTIDE SEQUENCE [LARGE SCALE GENOMIC DNA]</scope>
    <source>
        <strain evidence="1">DOLJORAL78_47_16</strain>
    </source>
</reference>
<dbReference type="Gene3D" id="3.40.50.10320">
    <property type="entry name" value="LmbE-like"/>
    <property type="match status" value="1"/>
</dbReference>